<evidence type="ECO:0000313" key="2">
    <source>
        <dbReference type="EMBL" id="PVY62158.1"/>
    </source>
</evidence>
<dbReference type="EMBL" id="QEKO01000002">
    <property type="protein sequence ID" value="PVY62158.1"/>
    <property type="molecule type" value="Genomic_DNA"/>
</dbReference>
<dbReference type="SUPFAM" id="SSF158446">
    <property type="entry name" value="IVS-encoded protein-like"/>
    <property type="match status" value="1"/>
</dbReference>
<evidence type="ECO:0000259" key="1">
    <source>
        <dbReference type="Pfam" id="PF22296"/>
    </source>
</evidence>
<protein>
    <submittedName>
        <fullName evidence="2">23S rRNA-intervening sequence protein</fullName>
    </submittedName>
</protein>
<dbReference type="InterPro" id="IPR036583">
    <property type="entry name" value="23S_rRNA_IVS_sf"/>
</dbReference>
<reference evidence="2 3" key="1">
    <citation type="submission" date="2018-04" db="EMBL/GenBank/DDBJ databases">
        <title>Genomic Encyclopedia of Type Strains, Phase IV (KMG-IV): sequencing the most valuable type-strain genomes for metagenomic binning, comparative biology and taxonomic classification.</title>
        <authorList>
            <person name="Goeker M."/>
        </authorList>
    </citation>
    <scope>NUCLEOTIDE SEQUENCE [LARGE SCALE GENOMIC DNA]</scope>
    <source>
        <strain evidence="2 3">DSM 10065</strain>
    </source>
</reference>
<organism evidence="2 3">
    <name type="scientific">Pusillimonas noertemannii</name>
    <dbReference type="NCBI Taxonomy" id="305977"/>
    <lineage>
        <taxon>Bacteria</taxon>
        <taxon>Pseudomonadati</taxon>
        <taxon>Pseudomonadota</taxon>
        <taxon>Betaproteobacteria</taxon>
        <taxon>Burkholderiales</taxon>
        <taxon>Alcaligenaceae</taxon>
        <taxon>Pusillimonas</taxon>
    </lineage>
</organism>
<dbReference type="CDD" id="cd16376">
    <property type="entry name" value="Avd_like"/>
    <property type="match status" value="1"/>
</dbReference>
<gene>
    <name evidence="2" type="ORF">C7440_1651</name>
</gene>
<dbReference type="InterPro" id="IPR055360">
    <property type="entry name" value="bAvd"/>
</dbReference>
<sequence length="98" mass="11707">METYTHKALQQYPRIERHLLCSQIQASMNIIQRLTIVGWKRYHKKTTLQDLDVEVEVLRKWLTKSLRLEYINPHKYATWMNHVNEVGRMVGGWLRSAG</sequence>
<dbReference type="Proteomes" id="UP000246145">
    <property type="component" value="Unassembled WGS sequence"/>
</dbReference>
<name>A0A2U1CMD6_9BURK</name>
<dbReference type="AlphaFoldDB" id="A0A2U1CMD6"/>
<keyword evidence="3" id="KW-1185">Reference proteome</keyword>
<feature type="domain" description="bAvd-like" evidence="1">
    <location>
        <begin position="3"/>
        <end position="96"/>
    </location>
</feature>
<dbReference type="NCBIfam" id="NF033474">
    <property type="entry name" value="DivGenRetAVD"/>
    <property type="match status" value="1"/>
</dbReference>
<dbReference type="Gene3D" id="1.20.1440.60">
    <property type="entry name" value="23S rRNA-intervening sequence"/>
    <property type="match status" value="1"/>
</dbReference>
<proteinExistence type="predicted"/>
<accession>A0A2U1CMD6</accession>
<dbReference type="Pfam" id="PF22296">
    <property type="entry name" value="bAvd"/>
    <property type="match status" value="1"/>
</dbReference>
<comment type="caution">
    <text evidence="2">The sequence shown here is derived from an EMBL/GenBank/DDBJ whole genome shotgun (WGS) entry which is preliminary data.</text>
</comment>
<evidence type="ECO:0000313" key="3">
    <source>
        <dbReference type="Proteomes" id="UP000246145"/>
    </source>
</evidence>